<evidence type="ECO:0000256" key="5">
    <source>
        <dbReference type="ARBA" id="ARBA00022801"/>
    </source>
</evidence>
<keyword evidence="9 15" id="KW-0233">DNA recombination</keyword>
<feature type="domain" description="Helicase C-terminal" evidence="17">
    <location>
        <begin position="464"/>
        <end position="626"/>
    </location>
</feature>
<dbReference type="GO" id="GO:0006310">
    <property type="term" value="P:DNA recombination"/>
    <property type="evidence" value="ECO:0007669"/>
    <property type="project" value="UniProtKB-UniRule"/>
</dbReference>
<dbReference type="GO" id="GO:0016787">
    <property type="term" value="F:hydrolase activity"/>
    <property type="evidence" value="ECO:0007669"/>
    <property type="project" value="UniProtKB-KW"/>
</dbReference>
<evidence type="ECO:0000313" key="19">
    <source>
        <dbReference type="Proteomes" id="UP000777265"/>
    </source>
</evidence>
<evidence type="ECO:0000259" key="16">
    <source>
        <dbReference type="PROSITE" id="PS51192"/>
    </source>
</evidence>
<keyword evidence="4 15" id="KW-0227">DNA damage</keyword>
<evidence type="ECO:0000256" key="7">
    <source>
        <dbReference type="ARBA" id="ARBA00022840"/>
    </source>
</evidence>
<dbReference type="AlphaFoldDB" id="A0A971M1P1"/>
<evidence type="ECO:0000256" key="2">
    <source>
        <dbReference type="ARBA" id="ARBA00017846"/>
    </source>
</evidence>
<dbReference type="EC" id="5.6.2.4" evidence="13 15"/>
<evidence type="ECO:0000256" key="11">
    <source>
        <dbReference type="ARBA" id="ARBA00023235"/>
    </source>
</evidence>
<evidence type="ECO:0000256" key="1">
    <source>
        <dbReference type="ARBA" id="ARBA00007504"/>
    </source>
</evidence>
<dbReference type="NCBIfam" id="NF008168">
    <property type="entry name" value="PRK10917.2-2"/>
    <property type="match status" value="1"/>
</dbReference>
<dbReference type="InterPro" id="IPR045562">
    <property type="entry name" value="RecG_dom3_C"/>
</dbReference>
<evidence type="ECO:0000256" key="15">
    <source>
        <dbReference type="RuleBase" id="RU363016"/>
    </source>
</evidence>
<dbReference type="NCBIfam" id="TIGR00643">
    <property type="entry name" value="recG"/>
    <property type="match status" value="1"/>
</dbReference>
<evidence type="ECO:0000256" key="4">
    <source>
        <dbReference type="ARBA" id="ARBA00022763"/>
    </source>
</evidence>
<dbReference type="InterPro" id="IPR001650">
    <property type="entry name" value="Helicase_C-like"/>
</dbReference>
<organism evidence="18 19">
    <name type="scientific">Syntrophorhabdus aromaticivorans</name>
    <dbReference type="NCBI Taxonomy" id="328301"/>
    <lineage>
        <taxon>Bacteria</taxon>
        <taxon>Pseudomonadati</taxon>
        <taxon>Thermodesulfobacteriota</taxon>
        <taxon>Syntrophorhabdia</taxon>
        <taxon>Syntrophorhabdales</taxon>
        <taxon>Syntrophorhabdaceae</taxon>
        <taxon>Syntrophorhabdus</taxon>
    </lineage>
</organism>
<dbReference type="InterPro" id="IPR012340">
    <property type="entry name" value="NA-bd_OB-fold"/>
</dbReference>
<keyword evidence="10 15" id="KW-0234">DNA repair</keyword>
<accession>A0A971M1P1</accession>
<dbReference type="Pfam" id="PF00271">
    <property type="entry name" value="Helicase_C"/>
    <property type="match status" value="1"/>
</dbReference>
<keyword evidence="3 15" id="KW-0547">Nucleotide-binding</keyword>
<dbReference type="Gene3D" id="3.40.50.300">
    <property type="entry name" value="P-loop containing nucleotide triphosphate hydrolases"/>
    <property type="match status" value="2"/>
</dbReference>
<sequence>MEKENDALRKPVRCLKGIGPTIGAILAKRGVKTVEDLLYLLPNRYEDKGTLKTIEEMEEGMAGLVKVKVASSRPVYYPRARKRAFEATVDDGTGSLTLLWFQGPLPYLREICESGNTLLVSGRISRFGTRLQMVHPEVAVLDDDLGIDGHERILPVYPEIDGIRQGTLRNLMREALENCDHGTASVLPREIEELYSLIPLGEALAKLHHPDEAMCDGAVHRRYVERLILEEYVLFQIALLLKKREAAQEEGISFACHGVYRARFEKGLVFELTGAQKRVIKEIEEDMGRKVPMNRLLQGDVGSGKTVVAVLASSMAISDGYQVAFMAPTEILAEQHYLAIHKAFDDMGVPVAFLRGNMGAERSAVLEGIMTGRILVVAGTHALIRKDVVFNNLGLVIIDEQHRFGVIQRKALKEKAGSPDLLVMTATPIPRTLSMVVYGDLDVSVIDEVPEGRKKVATKVYLDKDKGIVYRLIEDELKKGHQAYIVYPLVEESKKIDLLDAKGMAAYFQKSIFSSYRVGLLHGKMRAEEKEDVMSRFKGREIDILVCTTVIEVGIDVPNATMIVVEHAERFGLSQLHQLRGRVGRGKIAARCALITSEKRTALAVRRLKVMEKTGDGFKIAEEDMHLRGPGEILGVKQSGVPDFRVGDLVRDGHMMSRARRLAEEAMARLTADELDRVKNVVKLRWGRTLHLSDVA</sequence>
<dbReference type="CDD" id="cd17992">
    <property type="entry name" value="DEXHc_RecG"/>
    <property type="match status" value="1"/>
</dbReference>
<dbReference type="InterPro" id="IPR033454">
    <property type="entry name" value="RecG_wedge"/>
</dbReference>
<keyword evidence="5 15" id="KW-0378">Hydrolase</keyword>
<evidence type="ECO:0000256" key="14">
    <source>
        <dbReference type="ARBA" id="ARBA00048988"/>
    </source>
</evidence>
<evidence type="ECO:0000256" key="10">
    <source>
        <dbReference type="ARBA" id="ARBA00023204"/>
    </source>
</evidence>
<dbReference type="PANTHER" id="PTHR47964">
    <property type="entry name" value="ATP-DEPENDENT DNA HELICASE HOMOLOG RECG, CHLOROPLASTIC"/>
    <property type="match status" value="1"/>
</dbReference>
<dbReference type="SUPFAM" id="SSF50249">
    <property type="entry name" value="Nucleic acid-binding proteins"/>
    <property type="match status" value="1"/>
</dbReference>
<proteinExistence type="inferred from homology"/>
<evidence type="ECO:0000256" key="6">
    <source>
        <dbReference type="ARBA" id="ARBA00022806"/>
    </source>
</evidence>
<evidence type="ECO:0000256" key="9">
    <source>
        <dbReference type="ARBA" id="ARBA00023172"/>
    </source>
</evidence>
<dbReference type="GO" id="GO:0006281">
    <property type="term" value="P:DNA repair"/>
    <property type="evidence" value="ECO:0007669"/>
    <property type="project" value="UniProtKB-UniRule"/>
</dbReference>
<dbReference type="PROSITE" id="PS51192">
    <property type="entry name" value="HELICASE_ATP_BIND_1"/>
    <property type="match status" value="1"/>
</dbReference>
<dbReference type="Gene3D" id="2.40.50.140">
    <property type="entry name" value="Nucleic acid-binding proteins"/>
    <property type="match status" value="1"/>
</dbReference>
<dbReference type="EMBL" id="JAAYEE010000037">
    <property type="protein sequence ID" value="NLW34288.1"/>
    <property type="molecule type" value="Genomic_DNA"/>
</dbReference>
<evidence type="ECO:0000256" key="8">
    <source>
        <dbReference type="ARBA" id="ARBA00023125"/>
    </source>
</evidence>
<dbReference type="InterPro" id="IPR047112">
    <property type="entry name" value="RecG/Mfd"/>
</dbReference>
<comment type="function">
    <text evidence="15">Plays a critical role in recombination and DNA repair. Helps process Holliday junction intermediates to mature products by catalyzing branch migration. Has replication fork regression activity, unwinds stalled or blocked replication forks to make a HJ that can be resolved. Has a DNA unwinding activity characteristic of a DNA helicase with 3'-5' polarity.</text>
</comment>
<dbReference type="Proteomes" id="UP000777265">
    <property type="component" value="Unassembled WGS sequence"/>
</dbReference>
<keyword evidence="7 15" id="KW-0067">ATP-binding</keyword>
<dbReference type="InterPro" id="IPR014001">
    <property type="entry name" value="Helicase_ATP-bd"/>
</dbReference>
<dbReference type="GO" id="GO:0043138">
    <property type="term" value="F:3'-5' DNA helicase activity"/>
    <property type="evidence" value="ECO:0007669"/>
    <property type="project" value="UniProtKB-EC"/>
</dbReference>
<keyword evidence="6 15" id="KW-0347">Helicase</keyword>
<comment type="caution">
    <text evidence="18">The sequence shown here is derived from an EMBL/GenBank/DDBJ whole genome shotgun (WGS) entry which is preliminary data.</text>
</comment>
<dbReference type="Pfam" id="PF19833">
    <property type="entry name" value="RecG_dom3_C"/>
    <property type="match status" value="1"/>
</dbReference>
<evidence type="ECO:0000256" key="3">
    <source>
        <dbReference type="ARBA" id="ARBA00022741"/>
    </source>
</evidence>
<dbReference type="SMART" id="SM00490">
    <property type="entry name" value="HELICc"/>
    <property type="match status" value="1"/>
</dbReference>
<protein>
    <recommendedName>
        <fullName evidence="2 15">ATP-dependent DNA helicase RecG</fullName>
        <ecNumber evidence="13 15">5.6.2.4</ecNumber>
    </recommendedName>
</protein>
<gene>
    <name evidence="18" type="primary">recG</name>
    <name evidence="18" type="ORF">GXY80_02235</name>
</gene>
<comment type="catalytic activity">
    <reaction evidence="14 15">
        <text>ATP + H2O = ADP + phosphate + H(+)</text>
        <dbReference type="Rhea" id="RHEA:13065"/>
        <dbReference type="ChEBI" id="CHEBI:15377"/>
        <dbReference type="ChEBI" id="CHEBI:15378"/>
        <dbReference type="ChEBI" id="CHEBI:30616"/>
        <dbReference type="ChEBI" id="CHEBI:43474"/>
        <dbReference type="ChEBI" id="CHEBI:456216"/>
        <dbReference type="EC" id="5.6.2.4"/>
    </reaction>
</comment>
<dbReference type="NCBIfam" id="NF008165">
    <property type="entry name" value="PRK10917.1-3"/>
    <property type="match status" value="1"/>
</dbReference>
<dbReference type="Pfam" id="PF17191">
    <property type="entry name" value="RecG_wedge"/>
    <property type="match status" value="1"/>
</dbReference>
<comment type="similarity">
    <text evidence="1 15">Belongs to the helicase family. RecG subfamily.</text>
</comment>
<evidence type="ECO:0000313" key="18">
    <source>
        <dbReference type="EMBL" id="NLW34288.1"/>
    </source>
</evidence>
<name>A0A971M1P1_9BACT</name>
<dbReference type="InterPro" id="IPR004609">
    <property type="entry name" value="ATP-dep_DNA_helicase_RecG"/>
</dbReference>
<keyword evidence="8" id="KW-0238">DNA-binding</keyword>
<evidence type="ECO:0000256" key="13">
    <source>
        <dbReference type="ARBA" id="ARBA00034808"/>
    </source>
</evidence>
<dbReference type="GO" id="GO:0003677">
    <property type="term" value="F:DNA binding"/>
    <property type="evidence" value="ECO:0007669"/>
    <property type="project" value="UniProtKB-KW"/>
</dbReference>
<dbReference type="InterPro" id="IPR011545">
    <property type="entry name" value="DEAD/DEAH_box_helicase_dom"/>
</dbReference>
<dbReference type="CDD" id="cd04488">
    <property type="entry name" value="RecG_wedge_OBF"/>
    <property type="match status" value="1"/>
</dbReference>
<comment type="catalytic activity">
    <reaction evidence="12 15">
        <text>Couples ATP hydrolysis with the unwinding of duplex DNA by translocating in the 3'-5' direction.</text>
        <dbReference type="EC" id="5.6.2.4"/>
    </reaction>
</comment>
<dbReference type="PROSITE" id="PS51194">
    <property type="entry name" value="HELICASE_CTER"/>
    <property type="match status" value="1"/>
</dbReference>
<dbReference type="SUPFAM" id="SSF52540">
    <property type="entry name" value="P-loop containing nucleoside triphosphate hydrolases"/>
    <property type="match status" value="2"/>
</dbReference>
<keyword evidence="11" id="KW-0413">Isomerase</keyword>
<evidence type="ECO:0000259" key="17">
    <source>
        <dbReference type="PROSITE" id="PS51194"/>
    </source>
</evidence>
<dbReference type="Pfam" id="PF00270">
    <property type="entry name" value="DEAD"/>
    <property type="match status" value="1"/>
</dbReference>
<dbReference type="PANTHER" id="PTHR47964:SF1">
    <property type="entry name" value="ATP-DEPENDENT DNA HELICASE HOMOLOG RECG, CHLOROPLASTIC"/>
    <property type="match status" value="1"/>
</dbReference>
<reference evidence="18" key="2">
    <citation type="submission" date="2020-01" db="EMBL/GenBank/DDBJ databases">
        <authorList>
            <person name="Campanaro S."/>
        </authorList>
    </citation>
    <scope>NUCLEOTIDE SEQUENCE</scope>
    <source>
        <strain evidence="18">AS06rmzACSIP_7</strain>
    </source>
</reference>
<evidence type="ECO:0000256" key="12">
    <source>
        <dbReference type="ARBA" id="ARBA00034617"/>
    </source>
</evidence>
<dbReference type="GO" id="GO:0005524">
    <property type="term" value="F:ATP binding"/>
    <property type="evidence" value="ECO:0007669"/>
    <property type="project" value="UniProtKB-KW"/>
</dbReference>
<dbReference type="InterPro" id="IPR027417">
    <property type="entry name" value="P-loop_NTPase"/>
</dbReference>
<feature type="domain" description="Helicase ATP-binding" evidence="16">
    <location>
        <begin position="286"/>
        <end position="446"/>
    </location>
</feature>
<dbReference type="SMART" id="SM00487">
    <property type="entry name" value="DEXDc"/>
    <property type="match status" value="1"/>
</dbReference>
<reference evidence="18" key="1">
    <citation type="journal article" date="2020" name="Biotechnol. Biofuels">
        <title>New insights from the biogas microbiome by comprehensive genome-resolved metagenomics of nearly 1600 species originating from multiple anaerobic digesters.</title>
        <authorList>
            <person name="Campanaro S."/>
            <person name="Treu L."/>
            <person name="Rodriguez-R L.M."/>
            <person name="Kovalovszki A."/>
            <person name="Ziels R.M."/>
            <person name="Maus I."/>
            <person name="Zhu X."/>
            <person name="Kougias P.G."/>
            <person name="Basile A."/>
            <person name="Luo G."/>
            <person name="Schluter A."/>
            <person name="Konstantinidis K.T."/>
            <person name="Angelidaki I."/>
        </authorList>
    </citation>
    <scope>NUCLEOTIDE SEQUENCE</scope>
    <source>
        <strain evidence="18">AS06rmzACSIP_7</strain>
    </source>
</reference>